<keyword evidence="1" id="KW-0472">Membrane</keyword>
<dbReference type="RefSeq" id="WP_206575216.1">
    <property type="nucleotide sequence ID" value="NZ_JAFKCV010000013.1"/>
</dbReference>
<dbReference type="InterPro" id="IPR021306">
    <property type="entry name" value="DUF2878"/>
</dbReference>
<feature type="transmembrane region" description="Helical" evidence="1">
    <location>
        <begin position="29"/>
        <end position="45"/>
    </location>
</feature>
<comment type="caution">
    <text evidence="2">The sequence shown here is derived from an EMBL/GenBank/DDBJ whole genome shotgun (WGS) entry which is preliminary data.</text>
</comment>
<evidence type="ECO:0000313" key="2">
    <source>
        <dbReference type="EMBL" id="MBN7827108.1"/>
    </source>
</evidence>
<evidence type="ECO:0000313" key="3">
    <source>
        <dbReference type="Proteomes" id="UP000664654"/>
    </source>
</evidence>
<feature type="transmembrane region" description="Helical" evidence="1">
    <location>
        <begin position="110"/>
        <end position="128"/>
    </location>
</feature>
<feature type="transmembrane region" description="Helical" evidence="1">
    <location>
        <begin position="52"/>
        <end position="76"/>
    </location>
</feature>
<evidence type="ECO:0000256" key="1">
    <source>
        <dbReference type="SAM" id="Phobius"/>
    </source>
</evidence>
<organism evidence="2 3">
    <name type="scientific">Bowmanella dokdonensis</name>
    <dbReference type="NCBI Taxonomy" id="751969"/>
    <lineage>
        <taxon>Bacteria</taxon>
        <taxon>Pseudomonadati</taxon>
        <taxon>Pseudomonadota</taxon>
        <taxon>Gammaproteobacteria</taxon>
        <taxon>Alteromonadales</taxon>
        <taxon>Alteromonadaceae</taxon>
        <taxon>Bowmanella</taxon>
    </lineage>
</organism>
<feature type="transmembrane region" description="Helical" evidence="1">
    <location>
        <begin position="82"/>
        <end position="103"/>
    </location>
</feature>
<dbReference type="AlphaFoldDB" id="A0A939DR24"/>
<name>A0A939DR24_9ALTE</name>
<gene>
    <name evidence="2" type="ORF">J0A66_17890</name>
</gene>
<protein>
    <submittedName>
        <fullName evidence="2">DUF2878 domain-containing protein</fullName>
    </submittedName>
</protein>
<keyword evidence="1" id="KW-0812">Transmembrane</keyword>
<keyword evidence="3" id="KW-1185">Reference proteome</keyword>
<dbReference type="Pfam" id="PF11086">
    <property type="entry name" value="DUF2878"/>
    <property type="match status" value="1"/>
</dbReference>
<sequence length="171" mass="18502">MKFNAANPWFNVIWFQLCWLVAVLGKNEALWLLGSLLAIHFILVADKKTELLLASVCALPGILVDSLLALSGVFVFSPAPLAPLPLWLAGLWLAFCVTLRHSLSFLQNRLALGALLAAIGGPTSYLAGMKLDAVDFTYGPYVTTAVLALIWAALMPVLLRLNRSIARESGL</sequence>
<keyword evidence="1" id="KW-1133">Transmembrane helix</keyword>
<accession>A0A939DR24</accession>
<reference evidence="2" key="1">
    <citation type="submission" date="2021-03" db="EMBL/GenBank/DDBJ databases">
        <title>novel species isolated from a fishpond in China.</title>
        <authorList>
            <person name="Lu H."/>
            <person name="Cai Z."/>
        </authorList>
    </citation>
    <scope>NUCLEOTIDE SEQUENCE</scope>
    <source>
        <strain evidence="2">JCM 30855</strain>
    </source>
</reference>
<dbReference type="Proteomes" id="UP000664654">
    <property type="component" value="Unassembled WGS sequence"/>
</dbReference>
<feature type="transmembrane region" description="Helical" evidence="1">
    <location>
        <begin position="140"/>
        <end position="159"/>
    </location>
</feature>
<proteinExistence type="predicted"/>
<dbReference type="EMBL" id="JAFKCV010000013">
    <property type="protein sequence ID" value="MBN7827108.1"/>
    <property type="molecule type" value="Genomic_DNA"/>
</dbReference>